<dbReference type="RefSeq" id="WP_106988630.1">
    <property type="nucleotide sequence ID" value="NZ_PYLP01000018.1"/>
</dbReference>
<evidence type="ECO:0000313" key="4">
    <source>
        <dbReference type="Proteomes" id="UP000241201"/>
    </source>
</evidence>
<dbReference type="SUPFAM" id="SSF81296">
    <property type="entry name" value="E set domains"/>
    <property type="match status" value="1"/>
</dbReference>
<gene>
    <name evidence="3" type="primary">pulA</name>
    <name evidence="3" type="ORF">C7U55_11145</name>
</gene>
<dbReference type="SMART" id="SM00642">
    <property type="entry name" value="Aamy"/>
    <property type="match status" value="1"/>
</dbReference>
<dbReference type="InterPro" id="IPR017853">
    <property type="entry name" value="GH"/>
</dbReference>
<dbReference type="GeneID" id="77471639"/>
<organism evidence="3 4">
    <name type="scientific">Faecalibacillus faecis</name>
    <dbReference type="NCBI Taxonomy" id="1982628"/>
    <lineage>
        <taxon>Bacteria</taxon>
        <taxon>Bacillati</taxon>
        <taxon>Bacillota</taxon>
        <taxon>Erysipelotrichia</taxon>
        <taxon>Erysipelotrichales</taxon>
        <taxon>Coprobacillaceae</taxon>
        <taxon>Faecalibacillus</taxon>
    </lineage>
</organism>
<evidence type="ECO:0000259" key="2">
    <source>
        <dbReference type="SMART" id="SM00642"/>
    </source>
</evidence>
<keyword evidence="4" id="KW-1185">Reference proteome</keyword>
<dbReference type="InterPro" id="IPR040697">
    <property type="entry name" value="PulA_N1"/>
</dbReference>
<comment type="caution">
    <text evidence="3">The sequence shown here is derived from an EMBL/GenBank/DDBJ whole genome shotgun (WGS) entry which is preliminary data.</text>
</comment>
<dbReference type="CDD" id="cd02860">
    <property type="entry name" value="E_set_Pullulanase"/>
    <property type="match status" value="1"/>
</dbReference>
<dbReference type="Pfam" id="PF00128">
    <property type="entry name" value="Alpha-amylase"/>
    <property type="match status" value="1"/>
</dbReference>
<dbReference type="InterPro" id="IPR004193">
    <property type="entry name" value="Glyco_hydro_13_N"/>
</dbReference>
<dbReference type="GO" id="GO:0005975">
    <property type="term" value="P:carbohydrate metabolic process"/>
    <property type="evidence" value="ECO:0007669"/>
    <property type="project" value="InterPro"/>
</dbReference>
<dbReference type="InterPro" id="IPR006047">
    <property type="entry name" value="GH13_cat_dom"/>
</dbReference>
<dbReference type="Pfam" id="PF17999">
    <property type="entry name" value="PulA_N1"/>
    <property type="match status" value="1"/>
</dbReference>
<dbReference type="EMBL" id="PYLP01000018">
    <property type="protein sequence ID" value="PST38123.1"/>
    <property type="molecule type" value="Genomic_DNA"/>
</dbReference>
<sequence length="693" mass="80895">MEQGKVRMLANLIELNKIEVKLSKKYYGGISPKFYLRDLTKETLIELSVCETCEDDICVKYYFKDVHIDLNHHYEMVDNYGLSAILQYVRLSELDDFDELFYYDGVLGPLYQKNQTIFKVWAPTALEVMVKVGDLAYTMERKERGVFETTIKGDLENQEYNYLIRHHKSFHETLDPYAYASNANSKSNIVIDVDQINESLYLEKLPHMKRKTDAIIYELSVRDFTMSSSIKASHPGTFMSLVEENLKTPKGNKAGFDYLVDLGITHIQIMPMYDFATVDELHPTVMYNWGYDPIQYNVPEGSYALNPQDGYSRVKECRHMVSSLHQKGLRVVMDVVYNHMYDYFTSAFERTVPGYYFRKNQYGEMSNGSWCGNDLESRHQMTRRYIKDMCLRWQKLYGVDGFRFDLMGIIDIETLNQVYNQASKIDDSFIVYGEGWNMPTAMSDQEKGMQDNHQKMLNIGFFNDYYRETLKGGSSDSTLKDKGYFAGNMYNCEIGGECMKNTNRYSYVDQSINYVECHDNATTFDKFAISNGDEPLETRKKRQLMLNVALVLSQGIPFIHCGQEFYRSKGGLGNTYNTLDSINAVNWSLVDENQDDIEILKQIIQLRKENSGFRYETIQEVKENVTTNHFDYRILRYSVKQNKGKYKEIVAYFNPSYYDFEINDMDEYEVIYNDHESCTYLAPISMKIFGLKR</sequence>
<dbReference type="InterPro" id="IPR011840">
    <property type="entry name" value="PulA_typeI"/>
</dbReference>
<dbReference type="SUPFAM" id="SSF51445">
    <property type="entry name" value="(Trans)glycosidases"/>
    <property type="match status" value="1"/>
</dbReference>
<dbReference type="InterPro" id="IPR013783">
    <property type="entry name" value="Ig-like_fold"/>
</dbReference>
<dbReference type="NCBIfam" id="TIGR02104">
    <property type="entry name" value="pulA_typeI"/>
    <property type="match status" value="1"/>
</dbReference>
<reference evidence="4" key="1">
    <citation type="submission" date="2018-03" db="EMBL/GenBank/DDBJ databases">
        <title>Lachnoclostridium SNUG30370 gen.nov., sp.nov., isolated from human faeces.</title>
        <authorList>
            <person name="Seo B."/>
            <person name="Jeon K."/>
            <person name="Ko G."/>
        </authorList>
    </citation>
    <scope>NUCLEOTIDE SEQUENCE [LARGE SCALE GENOMIC DNA]</scope>
    <source>
        <strain evidence="4">SNUG30370</strain>
    </source>
</reference>
<accession>A0A2T3FS67</accession>
<evidence type="ECO:0000313" key="3">
    <source>
        <dbReference type="EMBL" id="PST38123.1"/>
    </source>
</evidence>
<dbReference type="InterPro" id="IPR014756">
    <property type="entry name" value="Ig_E-set"/>
</dbReference>
<proteinExistence type="inferred from homology"/>
<dbReference type="PANTHER" id="PTHR43002">
    <property type="entry name" value="GLYCOGEN DEBRANCHING ENZYME"/>
    <property type="match status" value="1"/>
</dbReference>
<protein>
    <submittedName>
        <fullName evidence="3">Type I pullulanase</fullName>
    </submittedName>
</protein>
<dbReference type="Gene3D" id="2.60.40.10">
    <property type="entry name" value="Immunoglobulins"/>
    <property type="match status" value="1"/>
</dbReference>
<dbReference type="Gene3D" id="3.20.20.80">
    <property type="entry name" value="Glycosidases"/>
    <property type="match status" value="1"/>
</dbReference>
<feature type="domain" description="Glycosyl hydrolase family 13 catalytic" evidence="2">
    <location>
        <begin position="245"/>
        <end position="607"/>
    </location>
</feature>
<dbReference type="GO" id="GO:0004553">
    <property type="term" value="F:hydrolase activity, hydrolyzing O-glycosyl compounds"/>
    <property type="evidence" value="ECO:0007669"/>
    <property type="project" value="InterPro"/>
</dbReference>
<dbReference type="AlphaFoldDB" id="A0A2T3FS67"/>
<dbReference type="Pfam" id="PF02922">
    <property type="entry name" value="CBM_48"/>
    <property type="match status" value="1"/>
</dbReference>
<name>A0A2T3FS67_9FIRM</name>
<dbReference type="Gene3D" id="2.60.40.2320">
    <property type="match status" value="1"/>
</dbReference>
<comment type="similarity">
    <text evidence="1">Belongs to the glycosyl hydrolase 13 family.</text>
</comment>
<evidence type="ECO:0000256" key="1">
    <source>
        <dbReference type="ARBA" id="ARBA00008061"/>
    </source>
</evidence>
<dbReference type="Proteomes" id="UP000241201">
    <property type="component" value="Unassembled WGS sequence"/>
</dbReference>
<dbReference type="CDD" id="cd11341">
    <property type="entry name" value="AmyAc_Pullulanase_LD-like"/>
    <property type="match status" value="1"/>
</dbReference>